<dbReference type="AlphaFoldDB" id="A0A8J2RJS5"/>
<dbReference type="GO" id="GO:0015074">
    <property type="term" value="P:DNA integration"/>
    <property type="evidence" value="ECO:0007669"/>
    <property type="project" value="InterPro"/>
</dbReference>
<dbReference type="PANTHER" id="PTHR46791">
    <property type="entry name" value="EXPRESSED PROTEIN"/>
    <property type="match status" value="1"/>
</dbReference>
<dbReference type="PROSITE" id="PS50994">
    <property type="entry name" value="INTEGRASE"/>
    <property type="match status" value="1"/>
</dbReference>
<dbReference type="OrthoDB" id="6767432at2759"/>
<comment type="caution">
    <text evidence="2">The sequence shown here is derived from an EMBL/GenBank/DDBJ whole genome shotgun (WGS) entry which is preliminary data.</text>
</comment>
<evidence type="ECO:0000313" key="2">
    <source>
        <dbReference type="EMBL" id="CAH0102060.1"/>
    </source>
</evidence>
<feature type="domain" description="Integrase catalytic" evidence="1">
    <location>
        <begin position="127"/>
        <end position="308"/>
    </location>
</feature>
<evidence type="ECO:0000259" key="1">
    <source>
        <dbReference type="PROSITE" id="PS50994"/>
    </source>
</evidence>
<accession>A0A8J2RJS5</accession>
<organism evidence="2 3">
    <name type="scientific">Daphnia galeata</name>
    <dbReference type="NCBI Taxonomy" id="27404"/>
    <lineage>
        <taxon>Eukaryota</taxon>
        <taxon>Metazoa</taxon>
        <taxon>Ecdysozoa</taxon>
        <taxon>Arthropoda</taxon>
        <taxon>Crustacea</taxon>
        <taxon>Branchiopoda</taxon>
        <taxon>Diplostraca</taxon>
        <taxon>Cladocera</taxon>
        <taxon>Anomopoda</taxon>
        <taxon>Daphniidae</taxon>
        <taxon>Daphnia</taxon>
    </lineage>
</organism>
<proteinExistence type="predicted"/>
<dbReference type="EMBL" id="CAKKLH010000072">
    <property type="protein sequence ID" value="CAH0102060.1"/>
    <property type="molecule type" value="Genomic_DNA"/>
</dbReference>
<sequence length="451" mass="52592">MENVQERKWNRTEIDWDLVISKLNTGFTMVMISGLLDIPYQTLRNRMVEEGIKVRDHKYTDTSDQQLDEMIYHMLKTTPTIGFTILLGKLKSNRIRVTKKRAFESYKRVLVCVANPFRKKIQRRIYSVRAPLSLWHLDANLKLKVWRFYIHGIIDGYSRVVGFLTIAANNLASTVFEGFMGAVEKFGLPSRVRGDFGGENILVAKYMIQRRGEGRGSFIPGPSVHNVRIERFWKDVFQSASGPFYHTFTEMEENKILDSNNELDLFCLHFVSMNLLERHMAEIQNTWNCHSLRTERNMTPEMLFEAGLILLKKQQNKGNVEDEEFTELVQNFDGIEDWPRDAVVVDSPAEDDLPGGDIEEIRKRLKKLVDVPRVIIPLSDIQMQVFKRFPQLLAKDVPLKPNPNMRRVIFVSLSGFQEFQGYLGKNIPFTPWFNFILNSHLKVWWKQIDNL</sequence>
<dbReference type="InterPro" id="IPR058913">
    <property type="entry name" value="Integrase_dom_put"/>
</dbReference>
<dbReference type="Proteomes" id="UP000789390">
    <property type="component" value="Unassembled WGS sequence"/>
</dbReference>
<dbReference type="Gene3D" id="3.90.79.10">
    <property type="entry name" value="Nucleoside Triphosphate Pyrophosphohydrolase"/>
    <property type="match status" value="1"/>
</dbReference>
<protein>
    <recommendedName>
        <fullName evidence="1">Integrase catalytic domain-containing protein</fullName>
    </recommendedName>
</protein>
<dbReference type="InterPro" id="IPR001584">
    <property type="entry name" value="Integrase_cat-core"/>
</dbReference>
<dbReference type="PANTHER" id="PTHR46791:SF5">
    <property type="entry name" value="CLR5 DOMAIN-CONTAINING PROTEIN-RELATED"/>
    <property type="match status" value="1"/>
</dbReference>
<dbReference type="SUPFAM" id="SSF53098">
    <property type="entry name" value="Ribonuclease H-like"/>
    <property type="match status" value="1"/>
</dbReference>
<reference evidence="2" key="1">
    <citation type="submission" date="2021-11" db="EMBL/GenBank/DDBJ databases">
        <authorList>
            <person name="Schell T."/>
        </authorList>
    </citation>
    <scope>NUCLEOTIDE SEQUENCE</scope>
    <source>
        <strain evidence="2">M5</strain>
    </source>
</reference>
<evidence type="ECO:0000313" key="3">
    <source>
        <dbReference type="Proteomes" id="UP000789390"/>
    </source>
</evidence>
<dbReference type="Pfam" id="PF24764">
    <property type="entry name" value="rva_4"/>
    <property type="match status" value="1"/>
</dbReference>
<gene>
    <name evidence="2" type="ORF">DGAL_LOCUS4438</name>
</gene>
<keyword evidence="3" id="KW-1185">Reference proteome</keyword>
<name>A0A8J2RJS5_9CRUS</name>
<dbReference type="InterPro" id="IPR012337">
    <property type="entry name" value="RNaseH-like_sf"/>
</dbReference>